<dbReference type="Pfam" id="PF13440">
    <property type="entry name" value="Polysacc_synt_3"/>
    <property type="match status" value="1"/>
</dbReference>
<keyword evidence="3" id="KW-1003">Cell membrane</keyword>
<evidence type="ECO:0000256" key="7">
    <source>
        <dbReference type="SAM" id="Phobius"/>
    </source>
</evidence>
<dbReference type="InterPro" id="IPR050833">
    <property type="entry name" value="Poly_Biosynth_Transport"/>
</dbReference>
<comment type="similarity">
    <text evidence="2">Belongs to the polysaccharide synthase family.</text>
</comment>
<evidence type="ECO:0000313" key="9">
    <source>
        <dbReference type="Proteomes" id="UP000471031"/>
    </source>
</evidence>
<dbReference type="AlphaFoldDB" id="A0A845LMX8"/>
<evidence type="ECO:0000256" key="1">
    <source>
        <dbReference type="ARBA" id="ARBA00004651"/>
    </source>
</evidence>
<dbReference type="Proteomes" id="UP000471031">
    <property type="component" value="Unassembled WGS sequence"/>
</dbReference>
<dbReference type="PANTHER" id="PTHR30250">
    <property type="entry name" value="PST FAMILY PREDICTED COLANIC ACID TRANSPORTER"/>
    <property type="match status" value="1"/>
</dbReference>
<feature type="transmembrane region" description="Helical" evidence="7">
    <location>
        <begin position="144"/>
        <end position="163"/>
    </location>
</feature>
<feature type="transmembrane region" description="Helical" evidence="7">
    <location>
        <begin position="112"/>
        <end position="132"/>
    </location>
</feature>
<feature type="transmembrane region" description="Helical" evidence="7">
    <location>
        <begin position="362"/>
        <end position="383"/>
    </location>
</feature>
<evidence type="ECO:0000256" key="6">
    <source>
        <dbReference type="ARBA" id="ARBA00023136"/>
    </source>
</evidence>
<protein>
    <submittedName>
        <fullName evidence="8">Oligosaccharide flippase family protein</fullName>
    </submittedName>
</protein>
<evidence type="ECO:0000256" key="4">
    <source>
        <dbReference type="ARBA" id="ARBA00022692"/>
    </source>
</evidence>
<feature type="transmembrane region" description="Helical" evidence="7">
    <location>
        <begin position="389"/>
        <end position="409"/>
    </location>
</feature>
<comment type="subcellular location">
    <subcellularLocation>
        <location evidence="1">Cell membrane</location>
        <topology evidence="1">Multi-pass membrane protein</topology>
    </subcellularLocation>
</comment>
<accession>A0A845LMX8</accession>
<dbReference type="GO" id="GO:0005886">
    <property type="term" value="C:plasma membrane"/>
    <property type="evidence" value="ECO:0007669"/>
    <property type="project" value="UniProtKB-SubCell"/>
</dbReference>
<evidence type="ECO:0000256" key="3">
    <source>
        <dbReference type="ARBA" id="ARBA00022475"/>
    </source>
</evidence>
<evidence type="ECO:0000256" key="5">
    <source>
        <dbReference type="ARBA" id="ARBA00022989"/>
    </source>
</evidence>
<feature type="transmembrane region" description="Helical" evidence="7">
    <location>
        <begin position="175"/>
        <end position="193"/>
    </location>
</feature>
<feature type="transmembrane region" description="Helical" evidence="7">
    <location>
        <begin position="12"/>
        <end position="33"/>
    </location>
</feature>
<feature type="transmembrane region" description="Helical" evidence="7">
    <location>
        <begin position="251"/>
        <end position="274"/>
    </location>
</feature>
<dbReference type="PANTHER" id="PTHR30250:SF10">
    <property type="entry name" value="LIPOPOLYSACCHARIDE BIOSYNTHESIS PROTEIN WZXC"/>
    <property type="match status" value="1"/>
</dbReference>
<sequence length="426" mass="46980">MKREWAKGAVWALLEQASFSGSNFLFGLLLARWLSPDRYGAYVLAYALFLFLAGVHNALILEPMSVLGPSRQGQQLDDYFSIQLRLHFLLTALLAVVVALSGFVLFCAWPQNPLGMVLTTSGLTLPLILYYWTLRRQLYISGKIGYAVISNGLYAGLTLVVATRVHQWGLLTPETAFLIMGAAGTVAGCIPIPGRGRWWNGLTPWADMKRTLQANWMFGRWLLGASLLALGSTQAQTLLLGWWAGAEAAGILQAMMNFMLPMTQTVTAASTWMLPVFARDFGEGKLAQLRSNSLVMMVLLTACALAYWLLLWGGGDLLERLIYGGRYVGYVWLIPIIGLVPVITAAAAVYSVTLRAFQRPDLHFATIALQAVTGLLTALWMIPQWRVAGAAYSIVATYLMAGWMTYMMYRKALAGLDEKNVSERTE</sequence>
<dbReference type="RefSeq" id="WP_161262817.1">
    <property type="nucleotide sequence ID" value="NZ_JAFBDC010000014.1"/>
</dbReference>
<keyword evidence="6 7" id="KW-0472">Membrane</keyword>
<proteinExistence type="inferred from homology"/>
<gene>
    <name evidence="8" type="ORF">GTO89_14525</name>
</gene>
<comment type="caution">
    <text evidence="8">The sequence shown here is derived from an EMBL/GenBank/DDBJ whole genome shotgun (WGS) entry which is preliminary data.</text>
</comment>
<feature type="transmembrane region" description="Helical" evidence="7">
    <location>
        <begin position="82"/>
        <end position="106"/>
    </location>
</feature>
<keyword evidence="4 7" id="KW-0812">Transmembrane</keyword>
<organism evidence="8 9">
    <name type="scientific">Heliomicrobium gestii</name>
    <name type="common">Heliobacterium gestii</name>
    <dbReference type="NCBI Taxonomy" id="2699"/>
    <lineage>
        <taxon>Bacteria</taxon>
        <taxon>Bacillati</taxon>
        <taxon>Bacillota</taxon>
        <taxon>Clostridia</taxon>
        <taxon>Eubacteriales</taxon>
        <taxon>Heliobacteriaceae</taxon>
        <taxon>Heliomicrobium</taxon>
    </lineage>
</organism>
<dbReference type="EMBL" id="WXEX01000014">
    <property type="protein sequence ID" value="MZP44246.1"/>
    <property type="molecule type" value="Genomic_DNA"/>
</dbReference>
<keyword evidence="9" id="KW-1185">Reference proteome</keyword>
<name>A0A845LMX8_HELGE</name>
<feature type="transmembrane region" description="Helical" evidence="7">
    <location>
        <begin position="214"/>
        <end position="231"/>
    </location>
</feature>
<feature type="transmembrane region" description="Helical" evidence="7">
    <location>
        <begin position="294"/>
        <end position="315"/>
    </location>
</feature>
<evidence type="ECO:0000256" key="2">
    <source>
        <dbReference type="ARBA" id="ARBA00007430"/>
    </source>
</evidence>
<feature type="transmembrane region" description="Helical" evidence="7">
    <location>
        <begin position="39"/>
        <end position="61"/>
    </location>
</feature>
<feature type="transmembrane region" description="Helical" evidence="7">
    <location>
        <begin position="327"/>
        <end position="350"/>
    </location>
</feature>
<keyword evidence="5 7" id="KW-1133">Transmembrane helix</keyword>
<reference evidence="8 9" key="1">
    <citation type="submission" date="2020-01" db="EMBL/GenBank/DDBJ databases">
        <title>Whole genome sequence of Heliobacterium gestii DSM 11169.</title>
        <authorList>
            <person name="Kyndt J.A."/>
            <person name="Meyer T.E."/>
        </authorList>
    </citation>
    <scope>NUCLEOTIDE SEQUENCE [LARGE SCALE GENOMIC DNA]</scope>
    <source>
        <strain evidence="8 9">DSM 11169</strain>
    </source>
</reference>
<evidence type="ECO:0000313" key="8">
    <source>
        <dbReference type="EMBL" id="MZP44246.1"/>
    </source>
</evidence>
<dbReference type="OrthoDB" id="582032at2"/>